<accession>A0A1H7P8P7</accession>
<dbReference type="AlphaFoldDB" id="A0A1H7P8P7"/>
<dbReference type="Proteomes" id="UP000199214">
    <property type="component" value="Unassembled WGS sequence"/>
</dbReference>
<proteinExistence type="predicted"/>
<keyword evidence="2" id="KW-1185">Reference proteome</keyword>
<organism evidence="1 2">
    <name type="scientific">Sphingomonas palmae</name>
    <dbReference type="NCBI Taxonomy" id="1855283"/>
    <lineage>
        <taxon>Bacteria</taxon>
        <taxon>Pseudomonadati</taxon>
        <taxon>Pseudomonadota</taxon>
        <taxon>Alphaproteobacteria</taxon>
        <taxon>Sphingomonadales</taxon>
        <taxon>Sphingomonadaceae</taxon>
        <taxon>Sphingomonas</taxon>
    </lineage>
</organism>
<dbReference type="EMBL" id="FNZZ01000003">
    <property type="protein sequence ID" value="SEL31457.1"/>
    <property type="molecule type" value="Genomic_DNA"/>
</dbReference>
<evidence type="ECO:0000313" key="2">
    <source>
        <dbReference type="Proteomes" id="UP000199214"/>
    </source>
</evidence>
<evidence type="ECO:0000313" key="1">
    <source>
        <dbReference type="EMBL" id="SEL31457.1"/>
    </source>
</evidence>
<sequence length="40" mass="4029">MRAVAIRLAAALAVTGLSVVVQDDRGNVAIYGSEGGLSQV</sequence>
<protein>
    <submittedName>
        <fullName evidence="1">Uncharacterized protein</fullName>
    </submittedName>
</protein>
<gene>
    <name evidence="1" type="ORF">SAMN05216382_1778</name>
</gene>
<name>A0A1H7P8P7_9SPHN</name>
<reference evidence="2" key="1">
    <citation type="submission" date="2016-10" db="EMBL/GenBank/DDBJ databases">
        <authorList>
            <person name="Varghese N."/>
            <person name="Submissions S."/>
        </authorList>
    </citation>
    <scope>NUCLEOTIDE SEQUENCE [LARGE SCALE GENOMIC DNA]</scope>
    <source>
        <strain evidence="2">JS21-1</strain>
    </source>
</reference>
<dbReference type="STRING" id="1855283.SAMN05216382_1778"/>